<dbReference type="InterPro" id="IPR002525">
    <property type="entry name" value="Transp_IS110-like_N"/>
</dbReference>
<evidence type="ECO:0000259" key="1">
    <source>
        <dbReference type="Pfam" id="PF01548"/>
    </source>
</evidence>
<dbReference type="GO" id="GO:0003677">
    <property type="term" value="F:DNA binding"/>
    <property type="evidence" value="ECO:0007669"/>
    <property type="project" value="InterPro"/>
</dbReference>
<organism evidence="2">
    <name type="scientific">Streptomyces haneummycinicus</name>
    <dbReference type="NCBI Taxonomy" id="3074435"/>
    <lineage>
        <taxon>Bacteria</taxon>
        <taxon>Bacillati</taxon>
        <taxon>Actinomycetota</taxon>
        <taxon>Actinomycetes</taxon>
        <taxon>Kitasatosporales</taxon>
        <taxon>Streptomycetaceae</taxon>
        <taxon>Streptomyces</taxon>
    </lineage>
</organism>
<dbReference type="GO" id="GO:0004803">
    <property type="term" value="F:transposase activity"/>
    <property type="evidence" value="ECO:0007669"/>
    <property type="project" value="InterPro"/>
</dbReference>
<dbReference type="Pfam" id="PF01548">
    <property type="entry name" value="DEDD_Tnp_IS110"/>
    <property type="match status" value="1"/>
</dbReference>
<reference evidence="2" key="2">
    <citation type="submission" date="2024-07" db="EMBL/GenBank/DDBJ databases">
        <title>Streptomyces haneummycinica sp. nov., a new antibiotic-producing actinobacterium isolated from marine sediment.</title>
        <authorList>
            <person name="Uemura M."/>
            <person name="Hamada M."/>
            <person name="Hirano S."/>
            <person name="Kobayashi K."/>
            <person name="Ohshiro T."/>
            <person name="Kobayashi T."/>
            <person name="Terahara T."/>
        </authorList>
    </citation>
    <scope>NUCLEOTIDE SEQUENCE</scope>
    <source>
        <strain evidence="2">KM77-8</strain>
    </source>
</reference>
<name>A0AAT9HYB2_9ACTN</name>
<dbReference type="EMBL" id="AP035768">
    <property type="protein sequence ID" value="BFO22645.1"/>
    <property type="molecule type" value="Genomic_DNA"/>
</dbReference>
<accession>A0AAT9HYB2</accession>
<gene>
    <name evidence="2" type="ORF">SHKM778_90330</name>
</gene>
<feature type="domain" description="Transposase IS110-like N-terminal" evidence="1">
    <location>
        <begin position="4"/>
        <end position="39"/>
    </location>
</feature>
<sequence length="152" mass="16568">MPAQLAADLALLTAHRSDLVADRVRMTNRLRDVLTGVFPALERSFDYSNHKGALVLLTGYQTPAAIRGRARLTAWLANRSLRSADAVTATALEAAQAQQTALPGKDVAAQIIADLATQILALDDRLNRIGRQIRDTFRRHPQAERSSSQCPA</sequence>
<dbReference type="GO" id="GO:0006313">
    <property type="term" value="P:DNA transposition"/>
    <property type="evidence" value="ECO:0007669"/>
    <property type="project" value="InterPro"/>
</dbReference>
<reference evidence="2" key="1">
    <citation type="submission" date="2024-06" db="EMBL/GenBank/DDBJ databases">
        <authorList>
            <consortium name="consrtm"/>
            <person name="Uemura M."/>
            <person name="Terahara T."/>
        </authorList>
    </citation>
    <scope>NUCLEOTIDE SEQUENCE</scope>
    <source>
        <strain evidence="2">KM77-8</strain>
    </source>
</reference>
<protein>
    <recommendedName>
        <fullName evidence="1">Transposase IS110-like N-terminal domain-containing protein</fullName>
    </recommendedName>
</protein>
<evidence type="ECO:0000313" key="2">
    <source>
        <dbReference type="EMBL" id="BFO22645.1"/>
    </source>
</evidence>
<proteinExistence type="predicted"/>
<dbReference type="AlphaFoldDB" id="A0AAT9HYB2"/>